<organism evidence="4 5">
    <name type="scientific">Extibacter muris</name>
    <dbReference type="NCBI Taxonomy" id="1796622"/>
    <lineage>
        <taxon>Bacteria</taxon>
        <taxon>Bacillati</taxon>
        <taxon>Bacillota</taxon>
        <taxon>Clostridia</taxon>
        <taxon>Lachnospirales</taxon>
        <taxon>Lachnospiraceae</taxon>
        <taxon>Extibacter</taxon>
    </lineage>
</organism>
<dbReference type="SUPFAM" id="SSF52499">
    <property type="entry name" value="Isochorismatase-like hydrolases"/>
    <property type="match status" value="1"/>
</dbReference>
<dbReference type="Pfam" id="PF00857">
    <property type="entry name" value="Isochorismatase"/>
    <property type="match status" value="1"/>
</dbReference>
<name>A0A4V2WS74_9FIRM</name>
<evidence type="ECO:0000313" key="4">
    <source>
        <dbReference type="EMBL" id="TDA20520.1"/>
    </source>
</evidence>
<dbReference type="InterPro" id="IPR000868">
    <property type="entry name" value="Isochorismatase-like_dom"/>
</dbReference>
<evidence type="ECO:0000259" key="3">
    <source>
        <dbReference type="Pfam" id="PF00857"/>
    </source>
</evidence>
<dbReference type="Gene3D" id="3.40.50.850">
    <property type="entry name" value="Isochorismatase-like"/>
    <property type="match status" value="1"/>
</dbReference>
<accession>A0A4V2WS74</accession>
<evidence type="ECO:0000256" key="1">
    <source>
        <dbReference type="ARBA" id="ARBA00006336"/>
    </source>
</evidence>
<dbReference type="PANTHER" id="PTHR43540">
    <property type="entry name" value="PEROXYUREIDOACRYLATE/UREIDOACRYLATE AMIDOHYDROLASE-RELATED"/>
    <property type="match status" value="1"/>
</dbReference>
<comment type="caution">
    <text evidence="4">The sequence shown here is derived from an EMBL/GenBank/DDBJ whole genome shotgun (WGS) entry which is preliminary data.</text>
</comment>
<dbReference type="InterPro" id="IPR050272">
    <property type="entry name" value="Isochorismatase-like_hydrls"/>
</dbReference>
<feature type="domain" description="Isochorismatase-like" evidence="3">
    <location>
        <begin position="4"/>
        <end position="174"/>
    </location>
</feature>
<gene>
    <name evidence="4" type="ORF">E1963_16465</name>
</gene>
<reference evidence="4 5" key="1">
    <citation type="journal article" date="2016" name="Nat. Microbiol.">
        <title>The Mouse Intestinal Bacterial Collection (miBC) provides host-specific insight into cultured diversity and functional potential of the gut microbiota.</title>
        <authorList>
            <person name="Lagkouvardos I."/>
            <person name="Pukall R."/>
            <person name="Abt B."/>
            <person name="Foesel B.U."/>
            <person name="Meier-Kolthoff J.P."/>
            <person name="Kumar N."/>
            <person name="Bresciani A."/>
            <person name="Martinez I."/>
            <person name="Just S."/>
            <person name="Ziegler C."/>
            <person name="Brugiroux S."/>
            <person name="Garzetti D."/>
            <person name="Wenning M."/>
            <person name="Bui T.P."/>
            <person name="Wang J."/>
            <person name="Hugenholtz F."/>
            <person name="Plugge C.M."/>
            <person name="Peterson D.A."/>
            <person name="Hornef M.W."/>
            <person name="Baines J.F."/>
            <person name="Smidt H."/>
            <person name="Walter J."/>
            <person name="Kristiansen K."/>
            <person name="Nielsen H.B."/>
            <person name="Haller D."/>
            <person name="Overmann J."/>
            <person name="Stecher B."/>
            <person name="Clavel T."/>
        </authorList>
    </citation>
    <scope>NUCLEOTIDE SEQUENCE [LARGE SCALE GENOMIC DNA]</scope>
    <source>
        <strain evidence="4 5">DSM 28560</strain>
    </source>
</reference>
<proteinExistence type="inferred from homology"/>
<dbReference type="RefSeq" id="WP_021364918.1">
    <property type="nucleotide sequence ID" value="NZ_JAOBST010000077.1"/>
</dbReference>
<keyword evidence="2 4" id="KW-0378">Hydrolase</keyword>
<dbReference type="InterPro" id="IPR036380">
    <property type="entry name" value="Isochorismatase-like_sf"/>
</dbReference>
<evidence type="ECO:0000256" key="2">
    <source>
        <dbReference type="ARBA" id="ARBA00022801"/>
    </source>
</evidence>
<sequence length="183" mass="20913">MKKALLIIDVQNDYFPNGKCQLYKPEIALNTIKDLLKIFRKQNLPIIYIRHESIHGTFFNPNTNGVQIHNDIKPLDTETVIVKHYPNSFYETNLQNKLVEIEVTKLVVCGMMTHMCIDTTIRAAKDYGYEITLISNGCATKELKWNGVNIPADTVQSIFMASLNQKFANVITSTEFLSNEITR</sequence>
<keyword evidence="5" id="KW-1185">Reference proteome</keyword>
<dbReference type="AlphaFoldDB" id="A0A4V2WS74"/>
<dbReference type="PANTHER" id="PTHR43540:SF1">
    <property type="entry name" value="ISOCHORISMATASE HYDROLASE"/>
    <property type="match status" value="1"/>
</dbReference>
<protein>
    <submittedName>
        <fullName evidence="4">Cysteine hydrolase</fullName>
    </submittedName>
</protein>
<dbReference type="CDD" id="cd01014">
    <property type="entry name" value="nicotinamidase_related"/>
    <property type="match status" value="1"/>
</dbReference>
<dbReference type="Proteomes" id="UP000295710">
    <property type="component" value="Unassembled WGS sequence"/>
</dbReference>
<dbReference type="GO" id="GO:0016787">
    <property type="term" value="F:hydrolase activity"/>
    <property type="evidence" value="ECO:0007669"/>
    <property type="project" value="UniProtKB-KW"/>
</dbReference>
<comment type="similarity">
    <text evidence="1">Belongs to the isochorismatase family.</text>
</comment>
<dbReference type="EMBL" id="SMMX01000019">
    <property type="protein sequence ID" value="TDA20520.1"/>
    <property type="molecule type" value="Genomic_DNA"/>
</dbReference>
<evidence type="ECO:0000313" key="5">
    <source>
        <dbReference type="Proteomes" id="UP000295710"/>
    </source>
</evidence>